<sequence>ASPYGNMAAPRPAAVAGLVQYVVLRGDLARPPLAWPLGAGVGPGRHPAPCAPWCWSFDPTDPCPSCAEDSRVGCKAADSISSQAPDEAALRALAETLNQHSIDHALWMEQPENMPTCLALRPYPKDQVHQHLKKFKLLK</sequence>
<evidence type="ECO:0000256" key="1">
    <source>
        <dbReference type="ARBA" id="ARBA00013260"/>
    </source>
</evidence>
<dbReference type="PANTHER" id="PTHR46194:SF1">
    <property type="entry name" value="PEPTIDYL-TRNA HYDROLASE PTRHD1-RELATED"/>
    <property type="match status" value="1"/>
</dbReference>
<accession>A0A091GAH7</accession>
<feature type="non-terminal residue" evidence="4">
    <location>
        <position position="1"/>
    </location>
</feature>
<evidence type="ECO:0000256" key="3">
    <source>
        <dbReference type="ARBA" id="ARBA00048707"/>
    </source>
</evidence>
<dbReference type="SUPFAM" id="SSF102462">
    <property type="entry name" value="Peptidyl-tRNA hydrolase II"/>
    <property type="match status" value="1"/>
</dbReference>
<keyword evidence="2 4" id="KW-0378">Hydrolase</keyword>
<protein>
    <recommendedName>
        <fullName evidence="1">peptidyl-tRNA hydrolase</fullName>
        <ecNumber evidence="1">3.1.1.29</ecNumber>
    </recommendedName>
</protein>
<dbReference type="GO" id="GO:0004045">
    <property type="term" value="F:peptidyl-tRNA hydrolase activity"/>
    <property type="evidence" value="ECO:0007669"/>
    <property type="project" value="UniProtKB-EC"/>
</dbReference>
<proteinExistence type="predicted"/>
<feature type="non-terminal residue" evidence="4">
    <location>
        <position position="139"/>
    </location>
</feature>
<dbReference type="EMBL" id="KL447886">
    <property type="protein sequence ID" value="KFO78311.1"/>
    <property type="molecule type" value="Genomic_DNA"/>
</dbReference>
<evidence type="ECO:0000313" key="5">
    <source>
        <dbReference type="Proteomes" id="UP000053760"/>
    </source>
</evidence>
<dbReference type="Gene3D" id="3.40.1490.10">
    <property type="entry name" value="Bit1"/>
    <property type="match status" value="1"/>
</dbReference>
<dbReference type="STRING" id="55661.A0A091GAH7"/>
<organism evidence="4 5">
    <name type="scientific">Cuculus canorus</name>
    <name type="common">Common cuckoo</name>
    <dbReference type="NCBI Taxonomy" id="55661"/>
    <lineage>
        <taxon>Eukaryota</taxon>
        <taxon>Metazoa</taxon>
        <taxon>Chordata</taxon>
        <taxon>Craniata</taxon>
        <taxon>Vertebrata</taxon>
        <taxon>Euteleostomi</taxon>
        <taxon>Archelosauria</taxon>
        <taxon>Archosauria</taxon>
        <taxon>Dinosauria</taxon>
        <taxon>Saurischia</taxon>
        <taxon>Theropoda</taxon>
        <taxon>Coelurosauria</taxon>
        <taxon>Aves</taxon>
        <taxon>Neognathae</taxon>
        <taxon>Neoaves</taxon>
        <taxon>Otidimorphae</taxon>
        <taxon>Cuculiformes</taxon>
        <taxon>Cuculidae</taxon>
        <taxon>Cuculus</taxon>
    </lineage>
</organism>
<dbReference type="EC" id="3.1.1.29" evidence="1"/>
<dbReference type="InterPro" id="IPR023476">
    <property type="entry name" value="Pep_tRNA_hydro_II_dom_sf"/>
</dbReference>
<dbReference type="InterPro" id="IPR042237">
    <property type="entry name" value="PTRHD1"/>
</dbReference>
<comment type="catalytic activity">
    <reaction evidence="3">
        <text>an N-acyl-L-alpha-aminoacyl-tRNA + H2O = an N-acyl-L-amino acid + a tRNA + H(+)</text>
        <dbReference type="Rhea" id="RHEA:54448"/>
        <dbReference type="Rhea" id="RHEA-COMP:10123"/>
        <dbReference type="Rhea" id="RHEA-COMP:13883"/>
        <dbReference type="ChEBI" id="CHEBI:15377"/>
        <dbReference type="ChEBI" id="CHEBI:15378"/>
        <dbReference type="ChEBI" id="CHEBI:59874"/>
        <dbReference type="ChEBI" id="CHEBI:78442"/>
        <dbReference type="ChEBI" id="CHEBI:138191"/>
        <dbReference type="EC" id="3.1.1.29"/>
    </reaction>
</comment>
<dbReference type="InterPro" id="IPR002833">
    <property type="entry name" value="PTH2"/>
</dbReference>
<gene>
    <name evidence="4" type="ORF">N303_10167</name>
</gene>
<dbReference type="AlphaFoldDB" id="A0A091GAH7"/>
<keyword evidence="5" id="KW-1185">Reference proteome</keyword>
<evidence type="ECO:0000256" key="2">
    <source>
        <dbReference type="ARBA" id="ARBA00022801"/>
    </source>
</evidence>
<dbReference type="PANTHER" id="PTHR46194">
    <property type="entry name" value="PEPTIDYL-TRNA HYDROLASE PTRHD1-RELATED"/>
    <property type="match status" value="1"/>
</dbReference>
<name>A0A091GAH7_CUCCA</name>
<evidence type="ECO:0000313" key="4">
    <source>
        <dbReference type="EMBL" id="KFO78311.1"/>
    </source>
</evidence>
<dbReference type="Pfam" id="PF01981">
    <property type="entry name" value="PTH2"/>
    <property type="match status" value="1"/>
</dbReference>
<dbReference type="Proteomes" id="UP000053760">
    <property type="component" value="Unassembled WGS sequence"/>
</dbReference>
<reference evidence="4 5" key="1">
    <citation type="submission" date="2014-04" db="EMBL/GenBank/DDBJ databases">
        <title>Genome evolution of avian class.</title>
        <authorList>
            <person name="Zhang G."/>
            <person name="Li C."/>
        </authorList>
    </citation>
    <scope>NUCLEOTIDE SEQUENCE [LARGE SCALE GENOMIC DNA]</scope>
    <source>
        <strain evidence="4">BGI_N303</strain>
    </source>
</reference>